<dbReference type="SUPFAM" id="SSF51735">
    <property type="entry name" value="NAD(P)-binding Rossmann-fold domains"/>
    <property type="match status" value="1"/>
</dbReference>
<dbReference type="InterPro" id="IPR042099">
    <property type="entry name" value="ANL_N_sf"/>
</dbReference>
<dbReference type="InterPro" id="IPR036736">
    <property type="entry name" value="ACP-like_sf"/>
</dbReference>
<dbReference type="PANTHER" id="PTHR43439">
    <property type="entry name" value="PHENYLACETATE-COENZYME A LIGASE"/>
    <property type="match status" value="1"/>
</dbReference>
<dbReference type="Pfam" id="PF07993">
    <property type="entry name" value="NAD_binding_4"/>
    <property type="match status" value="1"/>
</dbReference>
<accession>A0A177UAS1</accession>
<dbReference type="Gene3D" id="1.10.1200.10">
    <property type="entry name" value="ACP-like"/>
    <property type="match status" value="1"/>
</dbReference>
<dbReference type="Proteomes" id="UP000077671">
    <property type="component" value="Unassembled WGS sequence"/>
</dbReference>
<feature type="domain" description="Carrier" evidence="4">
    <location>
        <begin position="531"/>
        <end position="609"/>
    </location>
</feature>
<organism evidence="6 7">
    <name type="scientific">Tilletia caries</name>
    <name type="common">wheat bunt fungus</name>
    <dbReference type="NCBI Taxonomy" id="13290"/>
    <lineage>
        <taxon>Eukaryota</taxon>
        <taxon>Fungi</taxon>
        <taxon>Dikarya</taxon>
        <taxon>Basidiomycota</taxon>
        <taxon>Ustilaginomycotina</taxon>
        <taxon>Exobasidiomycetes</taxon>
        <taxon>Tilletiales</taxon>
        <taxon>Tilletiaceae</taxon>
        <taxon>Tilletia</taxon>
    </lineage>
</organism>
<reference evidence="6" key="1">
    <citation type="submission" date="2016-04" db="EMBL/GenBank/DDBJ databases">
        <authorList>
            <person name="Nguyen H.D."/>
            <person name="Kesanakurti P."/>
            <person name="Cullis J."/>
            <person name="Levesque C.A."/>
            <person name="Hambleton S."/>
        </authorList>
    </citation>
    <scope>NUCLEOTIDE SEQUENCE</scope>
    <source>
        <strain evidence="6">DAOMC 238032</strain>
    </source>
</reference>
<dbReference type="InterPro" id="IPR000873">
    <property type="entry name" value="AMP-dep_synth/lig_dom"/>
</dbReference>
<dbReference type="SUPFAM" id="SSF47336">
    <property type="entry name" value="ACP-like"/>
    <property type="match status" value="1"/>
</dbReference>
<protein>
    <recommendedName>
        <fullName evidence="4">Carrier domain-containing protein</fullName>
    </recommendedName>
</protein>
<evidence type="ECO:0000256" key="1">
    <source>
        <dbReference type="ARBA" id="ARBA00022450"/>
    </source>
</evidence>
<reference evidence="6" key="2">
    <citation type="journal article" date="2019" name="IMA Fungus">
        <title>Genome sequencing and comparison of five Tilletia species to identify candidate genes for the detection of regulated species infecting wheat.</title>
        <authorList>
            <person name="Nguyen H.D.T."/>
            <person name="Sultana T."/>
            <person name="Kesanakurti P."/>
            <person name="Hambleton S."/>
        </authorList>
    </citation>
    <scope>NUCLEOTIDE SEQUENCE</scope>
    <source>
        <strain evidence="6">DAOMC 238032</strain>
    </source>
</reference>
<dbReference type="Gene3D" id="3.40.50.12780">
    <property type="entry name" value="N-terminal domain of ligase-like"/>
    <property type="match status" value="1"/>
</dbReference>
<evidence type="ECO:0000259" key="4">
    <source>
        <dbReference type="PROSITE" id="PS50075"/>
    </source>
</evidence>
<dbReference type="InterPro" id="IPR020845">
    <property type="entry name" value="AMP-binding_CS"/>
</dbReference>
<dbReference type="SMART" id="SM00823">
    <property type="entry name" value="PKS_PP"/>
    <property type="match status" value="1"/>
</dbReference>
<dbReference type="GO" id="GO:0031177">
    <property type="term" value="F:phosphopantetheine binding"/>
    <property type="evidence" value="ECO:0007669"/>
    <property type="project" value="InterPro"/>
</dbReference>
<evidence type="ECO:0000256" key="2">
    <source>
        <dbReference type="ARBA" id="ARBA00022553"/>
    </source>
</evidence>
<proteinExistence type="predicted"/>
<dbReference type="Pfam" id="PF23562">
    <property type="entry name" value="AMP-binding_C_3"/>
    <property type="match status" value="1"/>
</dbReference>
<reference evidence="5" key="3">
    <citation type="submission" date="2020-10" db="EMBL/GenBank/DDBJ databases">
        <authorList>
            <person name="Sedaghatjoo S."/>
        </authorList>
    </citation>
    <scope>NUCLEOTIDE SEQUENCE</scope>
    <source>
        <strain evidence="5">AZH3</strain>
    </source>
</reference>
<evidence type="ECO:0000313" key="8">
    <source>
        <dbReference type="Proteomes" id="UP000836402"/>
    </source>
</evidence>
<gene>
    <name evidence="6" type="ORF">A4X03_0g5667</name>
    <name evidence="5" type="ORF">JKIAZH3_G9228</name>
</gene>
<sequence>MTWTYAEIDRVSKRTARVLRNDIEISIRKGQDASMQADKSGQRDKATPIAILGPSGPEFLAHILACWHLGLAIIPIATGTAAPGIANLLKLTGCNAIIAHKTEQDLAKEAITLLPTQSFATLIDWRATEDADGDSEGTLSTPRHDKVAPLKAFREVHPQSELVIFHSSGSTGNPKPIPQLHRFWTKSLTTAHGADLAAFTTTPLFHGGLSDLFRALQAGAPIFFFPWHEAKPPTTSNILVSVRECSEPIHYFLSVPFLLEVLLQDPDGIHMLQRMQLVSTGGAPLPEEMGNVMVHQHDIRLVSRLGSSECGFLMSSWRDFTSDKEWSWLRVDDEASVQWLDFQERPEEGALYELIVKEEWPTKIVSNRPGGSYATSDLYERHPRHPQLWRYSRRADDSLVLVNGKKVASSPIEAALKATDFLSDAIVFGANRPFLGAIVLPTDSLKETDERTILQKLELVLQKINKSQPNHAYLGQDMICVGSAQLFASLPRSSKGTLQRGIALDRLAATIDAVYSRFERGDASSVNPRARLQGAQLRELVHEVVRNILGQEIQDSADFFAAGVDSIKAMRIRATLLSRLDLGGRALSNNILYEHANIRSLCDFLDDPECHTGGKPDVAKIAQDLIERYSSSEKTSTKGAAKDSDVPTPAAAGPASVLVTGGTGALGSRTISRLLESPSSQVGVIYCTARAADDVVARERIFKALEDRKCHGNRAAWSKRLRCFAHLGEEGSEGVQAVRDAPNLVVIHCAWTVNFALSLPSFEQDCIAPLKDLLELYQSSHSPKRFIFCSSLASILAGPAPHIESPSAAIEYAGTTGYGQSKWVAEQICARSSSCIVGEVVIARVGQLCGDTECGIWNETEAYPLLVRTAVEVGCLPDSGPSIDWLPVDIAASALVDIALADRPRTTTSTESRILHIATSPDVPRPSWKDFVHWLAQAPELDFKLVGKGEWLDAVRKAGARIRGRALINDIWTNLPEASEEPTVDTTQARAASSTLAAQTKTVDQTLCLKFVRAWRTSGFI</sequence>
<evidence type="ECO:0000313" key="6">
    <source>
        <dbReference type="EMBL" id="KAE8254776.1"/>
    </source>
</evidence>
<dbReference type="Proteomes" id="UP000836402">
    <property type="component" value="Unassembled WGS sequence"/>
</dbReference>
<dbReference type="Pfam" id="PF00550">
    <property type="entry name" value="PP-binding"/>
    <property type="match status" value="1"/>
</dbReference>
<dbReference type="PROSITE" id="PS00455">
    <property type="entry name" value="AMP_BINDING"/>
    <property type="match status" value="1"/>
</dbReference>
<name>A0A177UAS1_9BASI</name>
<evidence type="ECO:0000256" key="3">
    <source>
        <dbReference type="SAM" id="MobiDB-lite"/>
    </source>
</evidence>
<dbReference type="AlphaFoldDB" id="A0A177UAS1"/>
<keyword evidence="2" id="KW-0597">Phosphoprotein</keyword>
<dbReference type="InterPro" id="IPR009081">
    <property type="entry name" value="PP-bd_ACP"/>
</dbReference>
<dbReference type="EMBL" id="CAJHJG010006906">
    <property type="protein sequence ID" value="CAD6960699.1"/>
    <property type="molecule type" value="Genomic_DNA"/>
</dbReference>
<dbReference type="SUPFAM" id="SSF56801">
    <property type="entry name" value="Acetyl-CoA synthetase-like"/>
    <property type="match status" value="1"/>
</dbReference>
<keyword evidence="1" id="KW-0596">Phosphopantetheine</keyword>
<comment type="caution">
    <text evidence="6">The sequence shown here is derived from an EMBL/GenBank/DDBJ whole genome shotgun (WGS) entry which is preliminary data.</text>
</comment>
<keyword evidence="8" id="KW-1185">Reference proteome</keyword>
<dbReference type="InterPro" id="IPR051414">
    <property type="entry name" value="Adenylate-forming_Reductase"/>
</dbReference>
<dbReference type="InterPro" id="IPR036291">
    <property type="entry name" value="NAD(P)-bd_dom_sf"/>
</dbReference>
<dbReference type="InterPro" id="IPR006162">
    <property type="entry name" value="Ppantetheine_attach_site"/>
</dbReference>
<evidence type="ECO:0000313" key="7">
    <source>
        <dbReference type="Proteomes" id="UP000077671"/>
    </source>
</evidence>
<feature type="region of interest" description="Disordered" evidence="3">
    <location>
        <begin position="631"/>
        <end position="655"/>
    </location>
</feature>
<evidence type="ECO:0000313" key="5">
    <source>
        <dbReference type="EMBL" id="CAD6960699.1"/>
    </source>
</evidence>
<dbReference type="Gene3D" id="3.40.50.720">
    <property type="entry name" value="NAD(P)-binding Rossmann-like Domain"/>
    <property type="match status" value="1"/>
</dbReference>
<dbReference type="PROSITE" id="PS50075">
    <property type="entry name" value="CARRIER"/>
    <property type="match status" value="1"/>
</dbReference>
<dbReference type="PROSITE" id="PS00012">
    <property type="entry name" value="PHOSPHOPANTETHEINE"/>
    <property type="match status" value="1"/>
</dbReference>
<dbReference type="EMBL" id="LWDD02000938">
    <property type="protein sequence ID" value="KAE8254776.1"/>
    <property type="molecule type" value="Genomic_DNA"/>
</dbReference>
<dbReference type="InterPro" id="IPR020806">
    <property type="entry name" value="PKS_PP-bd"/>
</dbReference>
<dbReference type="Pfam" id="PF00501">
    <property type="entry name" value="AMP-binding"/>
    <property type="match status" value="1"/>
</dbReference>
<dbReference type="PANTHER" id="PTHR43439:SF2">
    <property type="entry name" value="ENZYME, PUTATIVE (JCVI)-RELATED"/>
    <property type="match status" value="1"/>
</dbReference>
<dbReference type="InterPro" id="IPR013120">
    <property type="entry name" value="FAR_NAD-bd"/>
</dbReference>